<organism evidence="1 2">
    <name type="scientific">Mucilaginibacter gotjawali</name>
    <dbReference type="NCBI Taxonomy" id="1550579"/>
    <lineage>
        <taxon>Bacteria</taxon>
        <taxon>Pseudomonadati</taxon>
        <taxon>Bacteroidota</taxon>
        <taxon>Sphingobacteriia</taxon>
        <taxon>Sphingobacteriales</taxon>
        <taxon>Sphingobacteriaceae</taxon>
        <taxon>Mucilaginibacter</taxon>
    </lineage>
</organism>
<dbReference type="InterPro" id="IPR011990">
    <property type="entry name" value="TPR-like_helical_dom_sf"/>
</dbReference>
<reference evidence="1 2" key="1">
    <citation type="submission" date="2015-12" db="EMBL/GenBank/DDBJ databases">
        <title>Genome sequence of Mucilaginibacter gotjawali.</title>
        <authorList>
            <person name="Lee J.S."/>
            <person name="Lee K.C."/>
            <person name="Kim K.K."/>
            <person name="Lee B.W."/>
        </authorList>
    </citation>
    <scope>NUCLEOTIDE SEQUENCE [LARGE SCALE GENOMIC DNA]</scope>
    <source>
        <strain evidence="1 2">SA3-7</strain>
    </source>
</reference>
<dbReference type="Proteomes" id="UP000218263">
    <property type="component" value="Chromosome"/>
</dbReference>
<dbReference type="AlphaFoldDB" id="A0A110AZT5"/>
<keyword evidence="2" id="KW-1185">Reference proteome</keyword>
<accession>A0A110AZT5</accession>
<protein>
    <submittedName>
        <fullName evidence="1">Uncharacterized protein</fullName>
    </submittedName>
</protein>
<evidence type="ECO:0000313" key="2">
    <source>
        <dbReference type="Proteomes" id="UP000218263"/>
    </source>
</evidence>
<dbReference type="RefSeq" id="WP_096349464.1">
    <property type="nucleotide sequence ID" value="NZ_AP017313.1"/>
</dbReference>
<dbReference type="SUPFAM" id="SSF48452">
    <property type="entry name" value="TPR-like"/>
    <property type="match status" value="1"/>
</dbReference>
<proteinExistence type="predicted"/>
<sequence>MKLLLVIFFAATCTSASAQWYRVDQLLKKRATRTPYEDLSGGRYIARFKAEKAPHPKISPVLIDRSQYSLEASENVVMQLAQHNMRFRIYNDASYNFSELARLYVKQNRLSEAKWFLLQSNNISRQQNDDKHTIENLVELASIKATMGDVLLARQDLAEAHDLAYAKGLNQYYETIELATQYLNQNKQPKQRPVLIYADGAQNKTKAE</sequence>
<evidence type="ECO:0000313" key="1">
    <source>
        <dbReference type="EMBL" id="BAU52105.1"/>
    </source>
</evidence>
<gene>
    <name evidence="1" type="ORF">MgSA37_00255</name>
</gene>
<dbReference type="KEGG" id="mgot:MgSA37_00255"/>
<dbReference type="EMBL" id="AP017313">
    <property type="protein sequence ID" value="BAU52105.1"/>
    <property type="molecule type" value="Genomic_DNA"/>
</dbReference>
<name>A0A110AZT5_9SPHI</name>
<dbReference type="OrthoDB" id="789253at2"/>